<feature type="domain" description="Endonuclease/exonuclease/phosphatase" evidence="4">
    <location>
        <begin position="26"/>
        <end position="259"/>
    </location>
</feature>
<dbReference type="InterPro" id="IPR036691">
    <property type="entry name" value="Endo/exonu/phosph_ase_sf"/>
</dbReference>
<dbReference type="Proteomes" id="UP000190235">
    <property type="component" value="Chromosome I"/>
</dbReference>
<proteinExistence type="inferred from homology"/>
<dbReference type="EMBL" id="LT670848">
    <property type="protein sequence ID" value="SHM30285.1"/>
    <property type="molecule type" value="Genomic_DNA"/>
</dbReference>
<accession>A0A1M7HP63</accession>
<dbReference type="SUPFAM" id="SSF56219">
    <property type="entry name" value="DNase I-like"/>
    <property type="match status" value="1"/>
</dbReference>
<dbReference type="InterPro" id="IPR016202">
    <property type="entry name" value="DNase_I"/>
</dbReference>
<dbReference type="PANTHER" id="PTHR11371:SF31">
    <property type="entry name" value="EXTRACELLULAR NUCLEASE"/>
    <property type="match status" value="1"/>
</dbReference>
<gene>
    <name evidence="5" type="ORF">SAMN05878281_0016</name>
    <name evidence="6" type="ORF">SAMN05878281_0218</name>
</gene>
<protein>
    <submittedName>
        <fullName evidence="6">Endonuclease/Exonuclease/phosphatase family protein</fullName>
    </submittedName>
</protein>
<keyword evidence="6" id="KW-0255">Endonuclease</keyword>
<organism evidence="6 7">
    <name type="scientific">Salegentibacter salegens</name>
    <dbReference type="NCBI Taxonomy" id="143223"/>
    <lineage>
        <taxon>Bacteria</taxon>
        <taxon>Pseudomonadati</taxon>
        <taxon>Bacteroidota</taxon>
        <taxon>Flavobacteriia</taxon>
        <taxon>Flavobacteriales</taxon>
        <taxon>Flavobacteriaceae</taxon>
        <taxon>Salegentibacter</taxon>
    </lineage>
</organism>
<dbReference type="EMBL" id="LT670848">
    <property type="protein sequence ID" value="SHM24525.1"/>
    <property type="molecule type" value="Genomic_DNA"/>
</dbReference>
<dbReference type="GO" id="GO:0004527">
    <property type="term" value="F:exonuclease activity"/>
    <property type="evidence" value="ECO:0007669"/>
    <property type="project" value="UniProtKB-KW"/>
</dbReference>
<dbReference type="GO" id="GO:0006308">
    <property type="term" value="P:DNA catabolic process"/>
    <property type="evidence" value="ECO:0007669"/>
    <property type="project" value="InterPro"/>
</dbReference>
<keyword evidence="6" id="KW-0269">Exonuclease</keyword>
<keyword evidence="2" id="KW-0540">Nuclease</keyword>
<dbReference type="RefSeq" id="WP_231919775.1">
    <property type="nucleotide sequence ID" value="NZ_LT670848.1"/>
</dbReference>
<reference evidence="7" key="2">
    <citation type="submission" date="2016-11" db="EMBL/GenBank/DDBJ databases">
        <authorList>
            <person name="Varghese N."/>
            <person name="Submissions S."/>
        </authorList>
    </citation>
    <scope>NUCLEOTIDE SEQUENCE [LARGE SCALE GENOMIC DNA]</scope>
    <source>
        <strain evidence="7">ACAM 48</strain>
    </source>
</reference>
<dbReference type="CDD" id="cd10283">
    <property type="entry name" value="MnuA_DNase1-like"/>
    <property type="match status" value="1"/>
</dbReference>
<evidence type="ECO:0000256" key="2">
    <source>
        <dbReference type="ARBA" id="ARBA00022722"/>
    </source>
</evidence>
<evidence type="ECO:0000313" key="5">
    <source>
        <dbReference type="EMBL" id="SHM24525.1"/>
    </source>
</evidence>
<keyword evidence="3" id="KW-0378">Hydrolase</keyword>
<dbReference type="Pfam" id="PF03372">
    <property type="entry name" value="Exo_endo_phos"/>
    <property type="match status" value="1"/>
</dbReference>
<sequence length="283" mass="32882">MNRITFLLIIALFFQSVLVAQIKISSWNLQNFGKTKSQAEIAFVAGTLKDFDIIAIQEVVAGYGGPQAIARLVDALNRKGAKWDYMISDPTESTPYATERYAYIWKTSKVKEVRRGWLDQNYLHQIDREPFISEFDYKDKIFTLVNFHAIPQKKQPETEIKFFKFFPEKYPDKNLIFLGDFNIPERHTVFNPLKKLGYKPVLENQKTTMKMKCVGEECLASEFDNIFYNSRKLKVLNTGVVHFYRSFPDMVSARRISDHIPVWAEFDIERGEGETKDGLMMGN</sequence>
<dbReference type="PANTHER" id="PTHR11371">
    <property type="entry name" value="DEOXYRIBONUCLEASE"/>
    <property type="match status" value="1"/>
</dbReference>
<evidence type="ECO:0000313" key="7">
    <source>
        <dbReference type="Proteomes" id="UP000190235"/>
    </source>
</evidence>
<dbReference type="Gene3D" id="3.60.10.10">
    <property type="entry name" value="Endonuclease/exonuclease/phosphatase"/>
    <property type="match status" value="1"/>
</dbReference>
<keyword evidence="7" id="KW-1185">Reference proteome</keyword>
<comment type="similarity">
    <text evidence="1">Belongs to the DNase I family.</text>
</comment>
<reference evidence="6" key="1">
    <citation type="submission" date="2016-11" db="EMBL/GenBank/DDBJ databases">
        <authorList>
            <person name="Jaros S."/>
            <person name="Januszkiewicz K."/>
            <person name="Wedrychowicz H."/>
        </authorList>
    </citation>
    <scope>NUCLEOTIDE SEQUENCE [LARGE SCALE GENOMIC DNA]</scope>
    <source>
        <strain evidence="6">ACAM 48</strain>
    </source>
</reference>
<evidence type="ECO:0000256" key="3">
    <source>
        <dbReference type="ARBA" id="ARBA00022801"/>
    </source>
</evidence>
<name>A0A1M7HP63_9FLAO</name>
<dbReference type="SMART" id="SM00476">
    <property type="entry name" value="DNaseIc"/>
    <property type="match status" value="1"/>
</dbReference>
<dbReference type="AlphaFoldDB" id="A0A1M7HP63"/>
<evidence type="ECO:0000313" key="6">
    <source>
        <dbReference type="EMBL" id="SHM30285.1"/>
    </source>
</evidence>
<evidence type="ECO:0000256" key="1">
    <source>
        <dbReference type="ARBA" id="ARBA00007359"/>
    </source>
</evidence>
<evidence type="ECO:0000259" key="4">
    <source>
        <dbReference type="Pfam" id="PF03372"/>
    </source>
</evidence>
<dbReference type="GO" id="GO:0004519">
    <property type="term" value="F:endonuclease activity"/>
    <property type="evidence" value="ECO:0007669"/>
    <property type="project" value="UniProtKB-KW"/>
</dbReference>
<dbReference type="InterPro" id="IPR005135">
    <property type="entry name" value="Endo/exonuclease/phosphatase"/>
</dbReference>
<dbReference type="GO" id="GO:0004536">
    <property type="term" value="F:DNA nuclease activity"/>
    <property type="evidence" value="ECO:0007669"/>
    <property type="project" value="InterPro"/>
</dbReference>
<dbReference type="STRING" id="143223.SAMN05878281_0016"/>